<evidence type="ECO:0000259" key="2">
    <source>
        <dbReference type="Pfam" id="PF01464"/>
    </source>
</evidence>
<dbReference type="EMBL" id="BPRC01000001">
    <property type="protein sequence ID" value="GJE63305.1"/>
    <property type="molecule type" value="Genomic_DNA"/>
</dbReference>
<gene>
    <name evidence="3" type="ORF">LNAOJCKE_0500</name>
</gene>
<dbReference type="InterPro" id="IPR023346">
    <property type="entry name" value="Lysozyme-like_dom_sf"/>
</dbReference>
<comment type="similarity">
    <text evidence="1">Belongs to the virb1 family.</text>
</comment>
<comment type="caution">
    <text evidence="3">The sequence shown here is derived from an EMBL/GenBank/DDBJ whole genome shotgun (WGS) entry which is preliminary data.</text>
</comment>
<accession>A0ABQ4UC02</accession>
<dbReference type="Proteomes" id="UP001055039">
    <property type="component" value="Unassembled WGS sequence"/>
</dbReference>
<feature type="domain" description="Transglycosylase SLT" evidence="2">
    <location>
        <begin position="138"/>
        <end position="188"/>
    </location>
</feature>
<dbReference type="Gene3D" id="1.10.530.10">
    <property type="match status" value="1"/>
</dbReference>
<evidence type="ECO:0000256" key="1">
    <source>
        <dbReference type="ARBA" id="ARBA00009387"/>
    </source>
</evidence>
<keyword evidence="4" id="KW-1185">Reference proteome</keyword>
<evidence type="ECO:0000313" key="4">
    <source>
        <dbReference type="Proteomes" id="UP001055039"/>
    </source>
</evidence>
<organism evidence="3 4">
    <name type="scientific">Methylorubrum aminovorans</name>
    <dbReference type="NCBI Taxonomy" id="269069"/>
    <lineage>
        <taxon>Bacteria</taxon>
        <taxon>Pseudomonadati</taxon>
        <taxon>Pseudomonadota</taxon>
        <taxon>Alphaproteobacteria</taxon>
        <taxon>Hyphomicrobiales</taxon>
        <taxon>Methylobacteriaceae</taxon>
        <taxon>Methylorubrum</taxon>
    </lineage>
</organism>
<proteinExistence type="inferred from homology"/>
<reference evidence="3" key="2">
    <citation type="submission" date="2021-08" db="EMBL/GenBank/DDBJ databases">
        <authorList>
            <person name="Tani A."/>
            <person name="Ola A."/>
            <person name="Ogura Y."/>
            <person name="Katsura K."/>
            <person name="Hayashi T."/>
        </authorList>
    </citation>
    <scope>NUCLEOTIDE SEQUENCE</scope>
    <source>
        <strain evidence="3">NBRC 15686</strain>
    </source>
</reference>
<dbReference type="InterPro" id="IPR008258">
    <property type="entry name" value="Transglycosylase_SLT_dom_1"/>
</dbReference>
<name>A0ABQ4UC02_9HYPH</name>
<dbReference type="RefSeq" id="WP_238222144.1">
    <property type="nucleotide sequence ID" value="NZ_BAAADH010000020.1"/>
</dbReference>
<reference evidence="3" key="1">
    <citation type="journal article" date="2021" name="Front. Microbiol.">
        <title>Comprehensive Comparative Genomics and Phenotyping of Methylobacterium Species.</title>
        <authorList>
            <person name="Alessa O."/>
            <person name="Ogura Y."/>
            <person name="Fujitani Y."/>
            <person name="Takami H."/>
            <person name="Hayashi T."/>
            <person name="Sahin N."/>
            <person name="Tani A."/>
        </authorList>
    </citation>
    <scope>NUCLEOTIDE SEQUENCE</scope>
    <source>
        <strain evidence="3">NBRC 15686</strain>
    </source>
</reference>
<dbReference type="SUPFAM" id="SSF53955">
    <property type="entry name" value="Lysozyme-like"/>
    <property type="match status" value="1"/>
</dbReference>
<protein>
    <recommendedName>
        <fullName evidence="2">Transglycosylase SLT domain-containing protein</fullName>
    </recommendedName>
</protein>
<dbReference type="Pfam" id="PF01464">
    <property type="entry name" value="SLT"/>
    <property type="match status" value="1"/>
</dbReference>
<sequence>MGVYPEPALCADDVSRLVPCGSNASNDFAPRPSRGRSLLVRGFATVATGVTLLMAAPQAVSAYENAEVSASIPMMVRADLRPAGADLEWGGTALLGQDGGLTAPIERLQASFTNPRSDNDDEILRFGTMSVPRPLVETILKASEVTGVDPVYMMALADKESSFDTSVKSSASSAQGLFQFVTGTWLEMIRQYGAKHGLATEAAAVKGQGTGITIADAGLRKRVLDLRNDPYISGLMAGELIKRDRSRIEARIGRELKTTELYLAHFLGTASAGKFLSLSAEDPDKVAQAAFGRAARANRAIFTAKDGAKRRSLTVAEVHEKLDGMIDQRMSQYQAIADLAQQMTDESAEPILDARLRLNDSVAPSLALHTVQ</sequence>
<evidence type="ECO:0000313" key="3">
    <source>
        <dbReference type="EMBL" id="GJE63305.1"/>
    </source>
</evidence>